<evidence type="ECO:0000313" key="7">
    <source>
        <dbReference type="EMBL" id="RCG17321.1"/>
    </source>
</evidence>
<feature type="transmembrane region" description="Helical" evidence="5">
    <location>
        <begin position="326"/>
        <end position="344"/>
    </location>
</feature>
<organism evidence="7 8">
    <name type="scientific">Streptomyces diacarni</name>
    <dbReference type="NCBI Taxonomy" id="2800381"/>
    <lineage>
        <taxon>Bacteria</taxon>
        <taxon>Bacillati</taxon>
        <taxon>Actinomycetota</taxon>
        <taxon>Actinomycetes</taxon>
        <taxon>Kitasatosporales</taxon>
        <taxon>Streptomycetaceae</taxon>
        <taxon>Streptomyces</taxon>
    </lineage>
</organism>
<dbReference type="InterPro" id="IPR011701">
    <property type="entry name" value="MFS"/>
</dbReference>
<dbReference type="SUPFAM" id="SSF103473">
    <property type="entry name" value="MFS general substrate transporter"/>
    <property type="match status" value="1"/>
</dbReference>
<comment type="caution">
    <text evidence="7">The sequence shown here is derived from an EMBL/GenBank/DDBJ whole genome shotgun (WGS) entry which is preliminary data.</text>
</comment>
<evidence type="ECO:0000313" key="8">
    <source>
        <dbReference type="Proteomes" id="UP000252914"/>
    </source>
</evidence>
<feature type="transmembrane region" description="Helical" evidence="5">
    <location>
        <begin position="87"/>
        <end position="108"/>
    </location>
</feature>
<feature type="transmembrane region" description="Helical" evidence="5">
    <location>
        <begin position="269"/>
        <end position="289"/>
    </location>
</feature>
<dbReference type="InterPro" id="IPR005829">
    <property type="entry name" value="Sugar_transporter_CS"/>
</dbReference>
<name>A0A367EH02_9ACTN</name>
<dbReference type="EMBL" id="QOIN01000055">
    <property type="protein sequence ID" value="RCG17321.1"/>
    <property type="molecule type" value="Genomic_DNA"/>
</dbReference>
<dbReference type="GO" id="GO:0046943">
    <property type="term" value="F:carboxylic acid transmembrane transporter activity"/>
    <property type="evidence" value="ECO:0007669"/>
    <property type="project" value="TreeGrafter"/>
</dbReference>
<dbReference type="Pfam" id="PF07690">
    <property type="entry name" value="MFS_1"/>
    <property type="match status" value="1"/>
</dbReference>
<feature type="transmembrane region" description="Helical" evidence="5">
    <location>
        <begin position="301"/>
        <end position="320"/>
    </location>
</feature>
<feature type="transmembrane region" description="Helical" evidence="5">
    <location>
        <begin position="235"/>
        <end position="257"/>
    </location>
</feature>
<dbReference type="PROSITE" id="PS00217">
    <property type="entry name" value="SUGAR_TRANSPORT_2"/>
    <property type="match status" value="1"/>
</dbReference>
<dbReference type="InterPro" id="IPR020846">
    <property type="entry name" value="MFS_dom"/>
</dbReference>
<dbReference type="AlphaFoldDB" id="A0A367EH02"/>
<evidence type="ECO:0000256" key="5">
    <source>
        <dbReference type="SAM" id="Phobius"/>
    </source>
</evidence>
<keyword evidence="8" id="KW-1185">Reference proteome</keyword>
<dbReference type="PANTHER" id="PTHR23508">
    <property type="entry name" value="CARBOXYLIC ACID TRANSPORTER PROTEIN HOMOLOG"/>
    <property type="match status" value="1"/>
</dbReference>
<feature type="transmembrane region" description="Helical" evidence="5">
    <location>
        <begin position="145"/>
        <end position="169"/>
    </location>
</feature>
<evidence type="ECO:0000256" key="1">
    <source>
        <dbReference type="ARBA" id="ARBA00004651"/>
    </source>
</evidence>
<comment type="subcellular location">
    <subcellularLocation>
        <location evidence="1">Cell membrane</location>
        <topology evidence="1">Multi-pass membrane protein</topology>
    </subcellularLocation>
</comment>
<feature type="transmembrane region" description="Helical" evidence="5">
    <location>
        <begin position="392"/>
        <end position="412"/>
    </location>
</feature>
<dbReference type="GO" id="GO:0005886">
    <property type="term" value="C:plasma membrane"/>
    <property type="evidence" value="ECO:0007669"/>
    <property type="project" value="UniProtKB-SubCell"/>
</dbReference>
<feature type="transmembrane region" description="Helical" evidence="5">
    <location>
        <begin position="41"/>
        <end position="66"/>
    </location>
</feature>
<keyword evidence="2 5" id="KW-0812">Transmembrane</keyword>
<reference evidence="7 8" key="1">
    <citation type="submission" date="2018-06" db="EMBL/GenBank/DDBJ databases">
        <title>Streptomyces reniochalinae sp. nov. and Streptomyces diacarnus sp. nov. from marine sponges.</title>
        <authorList>
            <person name="Li L."/>
        </authorList>
    </citation>
    <scope>NUCLEOTIDE SEQUENCE [LARGE SCALE GENOMIC DNA]</scope>
    <source>
        <strain evidence="7 8">LHW51701</strain>
    </source>
</reference>
<keyword evidence="4 5" id="KW-0472">Membrane</keyword>
<feature type="domain" description="Major facilitator superfamily (MFS) profile" evidence="6">
    <location>
        <begin position="21"/>
        <end position="416"/>
    </location>
</feature>
<feature type="transmembrane region" description="Helical" evidence="5">
    <location>
        <begin position="365"/>
        <end position="386"/>
    </location>
</feature>
<protein>
    <submittedName>
        <fullName evidence="7">MFS transporter</fullName>
    </submittedName>
</protein>
<dbReference type="PROSITE" id="PS50850">
    <property type="entry name" value="MFS"/>
    <property type="match status" value="1"/>
</dbReference>
<evidence type="ECO:0000259" key="6">
    <source>
        <dbReference type="PROSITE" id="PS50850"/>
    </source>
</evidence>
<accession>A0A367EH02</accession>
<dbReference type="PANTHER" id="PTHR23508:SF10">
    <property type="entry name" value="CARBOXYLIC ACID TRANSPORTER PROTEIN HOMOLOG"/>
    <property type="match status" value="1"/>
</dbReference>
<dbReference type="RefSeq" id="WP_114024715.1">
    <property type="nucleotide sequence ID" value="NZ_QOIN01000055.1"/>
</dbReference>
<dbReference type="InterPro" id="IPR036259">
    <property type="entry name" value="MFS_trans_sf"/>
</dbReference>
<evidence type="ECO:0000256" key="2">
    <source>
        <dbReference type="ARBA" id="ARBA00022692"/>
    </source>
</evidence>
<gene>
    <name evidence="7" type="ORF">DTL70_27485</name>
</gene>
<evidence type="ECO:0000256" key="4">
    <source>
        <dbReference type="ARBA" id="ARBA00023136"/>
    </source>
</evidence>
<proteinExistence type="predicted"/>
<dbReference type="Proteomes" id="UP000252914">
    <property type="component" value="Unassembled WGS sequence"/>
</dbReference>
<feature type="transmembrane region" description="Helical" evidence="5">
    <location>
        <begin position="120"/>
        <end position="138"/>
    </location>
</feature>
<keyword evidence="3 5" id="KW-1133">Transmembrane helix</keyword>
<sequence length="421" mass="44981">MTTTSAPHQPPAVDRSLARRVTWATWTGWGLDGFTNQMFPLALSGIIAAFGLTTAQGGLATSAALLSSAAGGVVGGRLADRFGRVQVLVLVICGYALFTGLTATSRNFESLLLWRTLEGFFFGAEWPVGAALMAEFAAPERRGRALAWVQSAWAVGWAGANLSYLLSHVWLPDTVAWRVMFAVGVLPALVALVIRRNLRDLPRKRTAPAAADAAPGNPRKKGAFAELFSPGLRKVTVLGTLFGATGLGSTYAMQTWIPLYLKDERGLSVSSTALYVWFMIVGNWLGYVLGGHLHDRIGRRWAFTVFYLGTAVFGFLFMAIPVDALWYNLVLALVVGFFIAAQASGKGALFTELFPAHARGTGAGITYNVGRGAAAFSPALIGWAAAGSGLGMAIVMVVMACTLLTLLFIWLMPETRGRVLD</sequence>
<feature type="transmembrane region" description="Helical" evidence="5">
    <location>
        <begin position="175"/>
        <end position="194"/>
    </location>
</feature>
<evidence type="ECO:0000256" key="3">
    <source>
        <dbReference type="ARBA" id="ARBA00022989"/>
    </source>
</evidence>
<dbReference type="Gene3D" id="1.20.1250.20">
    <property type="entry name" value="MFS general substrate transporter like domains"/>
    <property type="match status" value="1"/>
</dbReference>